<dbReference type="Proteomes" id="UP000823775">
    <property type="component" value="Unassembled WGS sequence"/>
</dbReference>
<evidence type="ECO:0000313" key="1">
    <source>
        <dbReference type="EMBL" id="MCE3215663.1"/>
    </source>
</evidence>
<evidence type="ECO:0000313" key="2">
    <source>
        <dbReference type="Proteomes" id="UP000823775"/>
    </source>
</evidence>
<organism evidence="1 2">
    <name type="scientific">Datura stramonium</name>
    <name type="common">Jimsonweed</name>
    <name type="synonym">Common thornapple</name>
    <dbReference type="NCBI Taxonomy" id="4076"/>
    <lineage>
        <taxon>Eukaryota</taxon>
        <taxon>Viridiplantae</taxon>
        <taxon>Streptophyta</taxon>
        <taxon>Embryophyta</taxon>
        <taxon>Tracheophyta</taxon>
        <taxon>Spermatophyta</taxon>
        <taxon>Magnoliopsida</taxon>
        <taxon>eudicotyledons</taxon>
        <taxon>Gunneridae</taxon>
        <taxon>Pentapetalae</taxon>
        <taxon>asterids</taxon>
        <taxon>lamiids</taxon>
        <taxon>Solanales</taxon>
        <taxon>Solanaceae</taxon>
        <taxon>Solanoideae</taxon>
        <taxon>Datureae</taxon>
        <taxon>Datura</taxon>
    </lineage>
</organism>
<comment type="caution">
    <text evidence="1">The sequence shown here is derived from an EMBL/GenBank/DDBJ whole genome shotgun (WGS) entry which is preliminary data.</text>
</comment>
<accession>A0ABS8WWS0</accession>
<name>A0ABS8WWS0_DATST</name>
<proteinExistence type="predicted"/>
<keyword evidence="2" id="KW-1185">Reference proteome</keyword>
<feature type="non-terminal residue" evidence="1">
    <location>
        <position position="1"/>
    </location>
</feature>
<protein>
    <submittedName>
        <fullName evidence="1">Uncharacterized protein</fullName>
    </submittedName>
</protein>
<dbReference type="EMBL" id="JACEIK010011419">
    <property type="protein sequence ID" value="MCE3215663.1"/>
    <property type="molecule type" value="Genomic_DNA"/>
</dbReference>
<sequence length="57" mass="6199">TRTLGFDKHSGHGVFIASYLPKRGLSRMMVALVLDLAIPFWADQGSCDAGVSEEFSL</sequence>
<feature type="non-terminal residue" evidence="1">
    <location>
        <position position="57"/>
    </location>
</feature>
<gene>
    <name evidence="1" type="ORF">HAX54_003149</name>
</gene>
<reference evidence="1 2" key="1">
    <citation type="journal article" date="2021" name="BMC Genomics">
        <title>Datura genome reveals duplications of psychoactive alkaloid biosynthetic genes and high mutation rate following tissue culture.</title>
        <authorList>
            <person name="Rajewski A."/>
            <person name="Carter-House D."/>
            <person name="Stajich J."/>
            <person name="Litt A."/>
        </authorList>
    </citation>
    <scope>NUCLEOTIDE SEQUENCE [LARGE SCALE GENOMIC DNA]</scope>
    <source>
        <strain evidence="1">AR-01</strain>
    </source>
</reference>